<dbReference type="OrthoDB" id="5586741at2"/>
<feature type="transmembrane region" description="Helical" evidence="4">
    <location>
        <begin position="7"/>
        <end position="25"/>
    </location>
</feature>
<dbReference type="Pfam" id="PF01569">
    <property type="entry name" value="PAP2"/>
    <property type="match status" value="1"/>
</dbReference>
<evidence type="ECO:0000256" key="3">
    <source>
        <dbReference type="ARBA" id="ARBA00047594"/>
    </source>
</evidence>
<name>A0A2P5T0R1_9GAMM</name>
<dbReference type="GO" id="GO:0050380">
    <property type="term" value="F:undecaprenyl-diphosphatase activity"/>
    <property type="evidence" value="ECO:0007669"/>
    <property type="project" value="UniProtKB-EC"/>
</dbReference>
<feature type="domain" description="Phosphatidic acid phosphatase type 2/haloperoxidase" evidence="5">
    <location>
        <begin position="77"/>
        <end position="227"/>
    </location>
</feature>
<protein>
    <recommendedName>
        <fullName evidence="1">undecaprenyl-diphosphate phosphatase</fullName>
        <ecNumber evidence="1">3.6.1.27</ecNumber>
    </recommendedName>
    <alternativeName>
        <fullName evidence="2">Undecaprenyl pyrophosphate phosphatase</fullName>
    </alternativeName>
</protein>
<comment type="catalytic activity">
    <reaction evidence="3">
        <text>di-trans,octa-cis-undecaprenyl diphosphate + H2O = di-trans,octa-cis-undecaprenyl phosphate + phosphate + H(+)</text>
        <dbReference type="Rhea" id="RHEA:28094"/>
        <dbReference type="ChEBI" id="CHEBI:15377"/>
        <dbReference type="ChEBI" id="CHEBI:15378"/>
        <dbReference type="ChEBI" id="CHEBI:43474"/>
        <dbReference type="ChEBI" id="CHEBI:58405"/>
        <dbReference type="ChEBI" id="CHEBI:60392"/>
        <dbReference type="EC" id="3.6.1.27"/>
    </reaction>
</comment>
<feature type="transmembrane region" description="Helical" evidence="4">
    <location>
        <begin position="37"/>
        <end position="60"/>
    </location>
</feature>
<dbReference type="EC" id="3.6.1.27" evidence="1"/>
<evidence type="ECO:0000259" key="5">
    <source>
        <dbReference type="SMART" id="SM00014"/>
    </source>
</evidence>
<organism evidence="6 7">
    <name type="scientific">Candidatus Pantoea edessiphila</name>
    <dbReference type="NCBI Taxonomy" id="2044610"/>
    <lineage>
        <taxon>Bacteria</taxon>
        <taxon>Pseudomonadati</taxon>
        <taxon>Pseudomonadota</taxon>
        <taxon>Gammaproteobacteria</taxon>
        <taxon>Enterobacterales</taxon>
        <taxon>Erwiniaceae</taxon>
        <taxon>Pantoea</taxon>
    </lineage>
</organism>
<reference evidence="6 7" key="1">
    <citation type="journal article" date="2018" name="Genome Biol. Evol.">
        <title>Cladogenesis and Genomic Streamlining in Extracellular Endosymbionts of Tropical Stink Bugs.</title>
        <authorList>
            <person name="Otero-Bravo A."/>
            <person name="Goffredi S."/>
            <person name="Sabree Z.L."/>
        </authorList>
    </citation>
    <scope>NUCLEOTIDE SEQUENCE [LARGE SCALE GENOMIC DNA]</scope>
    <source>
        <strain evidence="6 7">SoEE</strain>
    </source>
</reference>
<proteinExistence type="predicted"/>
<dbReference type="SMART" id="SM00014">
    <property type="entry name" value="acidPPc"/>
    <property type="match status" value="1"/>
</dbReference>
<dbReference type="Gene3D" id="1.20.144.10">
    <property type="entry name" value="Phosphatidic acid phosphatase type 2/haloperoxidase"/>
    <property type="match status" value="1"/>
</dbReference>
<sequence>MFKILRHTTLGMLLLSIMPLTFWLSEWHWNPCKNDINLLWLFIIMQTVNSPWVILTNVLLSILMFKCLPSKANVLLILIFIINITIVAGQQIKSFIKYNTKEPRPYVIWLESNYGINSQKFYQLKIEERRKKIVDLNISNKTVPIWLKQHWIHETDFSFPSGHTIFVSSWALLVMYFLWPYRYYKTILIVLIWAYIIMASRLLFGMHWVQDLVVANILSWILVNLMIYSINYLILINRKQ</sequence>
<feature type="transmembrane region" description="Helical" evidence="4">
    <location>
        <begin position="72"/>
        <end position="92"/>
    </location>
</feature>
<feature type="transmembrane region" description="Helical" evidence="4">
    <location>
        <begin position="186"/>
        <end position="206"/>
    </location>
</feature>
<gene>
    <name evidence="6" type="ORF">CRV12_00770</name>
</gene>
<feature type="transmembrane region" description="Helical" evidence="4">
    <location>
        <begin position="212"/>
        <end position="235"/>
    </location>
</feature>
<dbReference type="InterPro" id="IPR000326">
    <property type="entry name" value="PAP2/HPO"/>
</dbReference>
<dbReference type="PANTHER" id="PTHR14969">
    <property type="entry name" value="SPHINGOSINE-1-PHOSPHATE PHOSPHOHYDROLASE"/>
    <property type="match status" value="1"/>
</dbReference>
<keyword evidence="4" id="KW-0472">Membrane</keyword>
<evidence type="ECO:0000256" key="1">
    <source>
        <dbReference type="ARBA" id="ARBA00012374"/>
    </source>
</evidence>
<keyword evidence="4" id="KW-0812">Transmembrane</keyword>
<evidence type="ECO:0000313" key="7">
    <source>
        <dbReference type="Proteomes" id="UP000296153"/>
    </source>
</evidence>
<dbReference type="CDD" id="cd01610">
    <property type="entry name" value="PAP2_like"/>
    <property type="match status" value="1"/>
</dbReference>
<keyword evidence="4" id="KW-1133">Transmembrane helix</keyword>
<evidence type="ECO:0000313" key="6">
    <source>
        <dbReference type="EMBL" id="PPI88156.1"/>
    </source>
</evidence>
<dbReference type="AlphaFoldDB" id="A0A2P5T0R1"/>
<evidence type="ECO:0000256" key="2">
    <source>
        <dbReference type="ARBA" id="ARBA00032707"/>
    </source>
</evidence>
<accession>A0A2P5T0R1</accession>
<evidence type="ECO:0000256" key="4">
    <source>
        <dbReference type="SAM" id="Phobius"/>
    </source>
</evidence>
<dbReference type="EMBL" id="PDKT01000001">
    <property type="protein sequence ID" value="PPI88156.1"/>
    <property type="molecule type" value="Genomic_DNA"/>
</dbReference>
<dbReference type="RefSeq" id="WP_136130766.1">
    <property type="nucleotide sequence ID" value="NZ_PDKT01000001.1"/>
</dbReference>
<dbReference type="GO" id="GO:0005886">
    <property type="term" value="C:plasma membrane"/>
    <property type="evidence" value="ECO:0007669"/>
    <property type="project" value="TreeGrafter"/>
</dbReference>
<comment type="caution">
    <text evidence="6">The sequence shown here is derived from an EMBL/GenBank/DDBJ whole genome shotgun (WGS) entry which is preliminary data.</text>
</comment>
<feature type="transmembrane region" description="Helical" evidence="4">
    <location>
        <begin position="157"/>
        <end position="179"/>
    </location>
</feature>
<dbReference type="PANTHER" id="PTHR14969:SF54">
    <property type="entry name" value="PHOSPHATIDYLGLYCEROPHOSPHATASE B"/>
    <property type="match status" value="1"/>
</dbReference>
<dbReference type="SUPFAM" id="SSF48317">
    <property type="entry name" value="Acid phosphatase/Vanadium-dependent haloperoxidase"/>
    <property type="match status" value="1"/>
</dbReference>
<dbReference type="InterPro" id="IPR036938">
    <property type="entry name" value="PAP2/HPO_sf"/>
</dbReference>
<dbReference type="Proteomes" id="UP000296153">
    <property type="component" value="Unassembled WGS sequence"/>
</dbReference>